<dbReference type="AlphaFoldDB" id="Q5EI21"/>
<sequence length="97" mass="10708">MEERKTKRRSPKTSSTHVTQVVNSKKSSLPPSKSTAFSNPAPQPPLQKPKLKRGIKERAKPLGAERKGAQFSSNPALVSYRCIRCSRDGERASESSE</sequence>
<evidence type="ECO:0000313" key="2">
    <source>
        <dbReference type="EMBL" id="AAW78976.1"/>
    </source>
</evidence>
<feature type="compositionally biased region" description="Polar residues" evidence="1">
    <location>
        <begin position="12"/>
        <end position="23"/>
    </location>
</feature>
<feature type="compositionally biased region" description="Basic and acidic residues" evidence="1">
    <location>
        <begin position="54"/>
        <end position="68"/>
    </location>
</feature>
<dbReference type="EMBL" id="AY880361">
    <property type="protein sequence ID" value="AAW78976.1"/>
    <property type="molecule type" value="mRNA"/>
</dbReference>
<evidence type="ECO:0000256" key="1">
    <source>
        <dbReference type="SAM" id="MobiDB-lite"/>
    </source>
</evidence>
<feature type="compositionally biased region" description="Basic residues" evidence="1">
    <location>
        <begin position="1"/>
        <end position="11"/>
    </location>
</feature>
<proteinExistence type="evidence at transcript level"/>
<feature type="compositionally biased region" description="Low complexity" evidence="1">
    <location>
        <begin position="24"/>
        <end position="34"/>
    </location>
</feature>
<dbReference type="InterPro" id="IPR025271">
    <property type="entry name" value="CCDC28"/>
</dbReference>
<feature type="region of interest" description="Disordered" evidence="1">
    <location>
        <begin position="1"/>
        <end position="73"/>
    </location>
</feature>
<organism evidence="2">
    <name type="scientific">Gekko japonicus</name>
    <name type="common">Schlegel's Japanese gecko</name>
    <dbReference type="NCBI Taxonomy" id="146911"/>
    <lineage>
        <taxon>Eukaryota</taxon>
        <taxon>Metazoa</taxon>
        <taxon>Chordata</taxon>
        <taxon>Craniata</taxon>
        <taxon>Vertebrata</taxon>
        <taxon>Euteleostomi</taxon>
        <taxon>Lepidosauria</taxon>
        <taxon>Squamata</taxon>
        <taxon>Bifurcata</taxon>
        <taxon>Gekkota</taxon>
        <taxon>Gekkonidae</taxon>
        <taxon>Gekkoninae</taxon>
        <taxon>Gekko</taxon>
    </lineage>
</organism>
<name>Q5EI21_GEKJA</name>
<protein>
    <submittedName>
        <fullName evidence="2">GekBS130P</fullName>
    </submittedName>
</protein>
<reference evidence="2" key="1">
    <citation type="submission" date="2005-01" db="EMBL/GenBank/DDBJ databases">
        <title>Analysis of expressed sequence tags and cloning of full length cDNA from brain and spinal cord cDNA library in Gecko.</title>
        <authorList>
            <person name="Gu X."/>
            <person name="Ding F."/>
            <person name="Liu M."/>
            <person name="Liu Y."/>
            <person name="Tang X."/>
            <person name="Guan X."/>
        </authorList>
    </citation>
    <scope>NUCLEOTIDE SEQUENCE</scope>
    <source>
        <tissue evidence="2">Brain</tissue>
    </source>
</reference>
<dbReference type="PANTHER" id="PTHR13400:SF3">
    <property type="entry name" value="COILED-COIL DOMAIN-CONTAINING PROTEIN 28A"/>
    <property type="match status" value="1"/>
</dbReference>
<dbReference type="PANTHER" id="PTHR13400">
    <property type="entry name" value="CHEMOKINE C-C MOTIF RECEPTOR 1"/>
    <property type="match status" value="1"/>
</dbReference>
<accession>Q5EI21</accession>